<sequence>MEAPTVLNRLSRMPTDTQAFFNNGAGCAQRTSSPTTSLVSIGRPDGHASCDGYGMRIAPGPPAGCRQWPSQYALGLMKGTAKLDSGSADQLILARYTFRTLGRRSFLHHQQIFHSTYIQRPIGSSSSAHKPRHILHARLIQYTHPLLVLYISWIFRTCVGEVHAGIKVFCSAVILQNPSSDFNDLLFIGHHLQKVLNGLLQTSNTYFSRLLEPSIHLSTLACRLRQSAFSRRKQAAKEKTFDSITL</sequence>
<dbReference type="AlphaFoldDB" id="A0A5B0PCC7"/>
<accession>A0A5B0PCC7</accession>
<gene>
    <name evidence="1" type="ORF">PGTUg99_002311</name>
</gene>
<dbReference type="EMBL" id="VDEP01000346">
    <property type="protein sequence ID" value="KAA1098733.1"/>
    <property type="molecule type" value="Genomic_DNA"/>
</dbReference>
<organism evidence="1 2">
    <name type="scientific">Puccinia graminis f. sp. tritici</name>
    <dbReference type="NCBI Taxonomy" id="56615"/>
    <lineage>
        <taxon>Eukaryota</taxon>
        <taxon>Fungi</taxon>
        <taxon>Dikarya</taxon>
        <taxon>Basidiomycota</taxon>
        <taxon>Pucciniomycotina</taxon>
        <taxon>Pucciniomycetes</taxon>
        <taxon>Pucciniales</taxon>
        <taxon>Pucciniaceae</taxon>
        <taxon>Puccinia</taxon>
    </lineage>
</organism>
<comment type="caution">
    <text evidence="1">The sequence shown here is derived from an EMBL/GenBank/DDBJ whole genome shotgun (WGS) entry which is preliminary data.</text>
</comment>
<name>A0A5B0PCC7_PUCGR</name>
<evidence type="ECO:0000313" key="2">
    <source>
        <dbReference type="Proteomes" id="UP000325313"/>
    </source>
</evidence>
<reference evidence="1 2" key="1">
    <citation type="submission" date="2019-05" db="EMBL/GenBank/DDBJ databases">
        <title>Emergence of the Ug99 lineage of the wheat stem rust pathogen through somatic hybridization.</title>
        <authorList>
            <person name="Li F."/>
            <person name="Upadhyaya N.M."/>
            <person name="Sperschneider J."/>
            <person name="Matny O."/>
            <person name="Nguyen-Phuc H."/>
            <person name="Mago R."/>
            <person name="Raley C."/>
            <person name="Miller M.E."/>
            <person name="Silverstein K.A.T."/>
            <person name="Henningsen E."/>
            <person name="Hirsch C.D."/>
            <person name="Visser B."/>
            <person name="Pretorius Z.A."/>
            <person name="Steffenson B.J."/>
            <person name="Schwessinger B."/>
            <person name="Dodds P.N."/>
            <person name="Figueroa M."/>
        </authorList>
    </citation>
    <scope>NUCLEOTIDE SEQUENCE [LARGE SCALE GENOMIC DNA]</scope>
    <source>
        <strain evidence="1 2">Ug99</strain>
    </source>
</reference>
<dbReference type="Proteomes" id="UP000325313">
    <property type="component" value="Unassembled WGS sequence"/>
</dbReference>
<proteinExistence type="predicted"/>
<protein>
    <submittedName>
        <fullName evidence="1">Uncharacterized protein</fullName>
    </submittedName>
</protein>
<evidence type="ECO:0000313" key="1">
    <source>
        <dbReference type="EMBL" id="KAA1098733.1"/>
    </source>
</evidence>